<dbReference type="InterPro" id="IPR001608">
    <property type="entry name" value="Ala_racemase_N"/>
</dbReference>
<dbReference type="Pfam" id="PF14031">
    <property type="entry name" value="D-ser_dehydrat"/>
    <property type="match status" value="1"/>
</dbReference>
<accession>A0A2G6E351</accession>
<dbReference type="Gene3D" id="2.40.37.20">
    <property type="entry name" value="D-serine dehydratase-like domain"/>
    <property type="match status" value="1"/>
</dbReference>
<dbReference type="PANTHER" id="PTHR28004:SF2">
    <property type="entry name" value="D-SERINE DEHYDRATASE"/>
    <property type="match status" value="1"/>
</dbReference>
<dbReference type="InterPro" id="IPR051466">
    <property type="entry name" value="D-amino_acid_metab_enzyme"/>
</dbReference>
<evidence type="ECO:0000313" key="5">
    <source>
        <dbReference type="Proteomes" id="UP000229740"/>
    </source>
</evidence>
<dbReference type="AlphaFoldDB" id="A0A2G6E351"/>
<sequence>MMNISKPTLFIDKKRALRNILRMVEKAKKNGVRFRPHFKTHQSAEIAEWFRQAGVSAITVSSADMAEYFAAHGWHDITLAFPLNFCEITKINLLARSIDLHVLLESEDSVHFLNQHLLKPVKVWIKIDSGYHRTGIPWNDFSAIQSLSIATEKSEKLSLQGFLTHAGHSYQARSREEVRDIYRESVARMTMARCTAQEAVPNLSLEVSVGDTPGCSVSEDFGDVDEIRPGNFIFYDLMQLEIGSCTEEEISVTVGCPVVAKHPERQELVIYGGAIHLSKEALCLPSAGGVTDTIYGRVVLPKERGWGPIRPESSVVRLSQEHGIVHADPELFSSLAPGDPLLIVPVHSCLTINLLRHYQTLDGERIDIANIS</sequence>
<dbReference type="Proteomes" id="UP000229740">
    <property type="component" value="Unassembled WGS sequence"/>
</dbReference>
<dbReference type="PANTHER" id="PTHR28004">
    <property type="entry name" value="ZGC:162816-RELATED"/>
    <property type="match status" value="1"/>
</dbReference>
<dbReference type="EMBL" id="PDPS01000033">
    <property type="protein sequence ID" value="PID56513.1"/>
    <property type="molecule type" value="Genomic_DNA"/>
</dbReference>
<dbReference type="InterPro" id="IPR026956">
    <property type="entry name" value="D-ser_dehydrat-like_dom"/>
</dbReference>
<gene>
    <name evidence="4" type="ORF">CSB45_10805</name>
</gene>
<keyword evidence="2" id="KW-0456">Lyase</keyword>
<evidence type="ECO:0000256" key="1">
    <source>
        <dbReference type="ARBA" id="ARBA00005323"/>
    </source>
</evidence>
<dbReference type="GO" id="GO:0008721">
    <property type="term" value="F:D-serine ammonia-lyase activity"/>
    <property type="evidence" value="ECO:0007669"/>
    <property type="project" value="TreeGrafter"/>
</dbReference>
<evidence type="ECO:0000313" key="4">
    <source>
        <dbReference type="EMBL" id="PID56513.1"/>
    </source>
</evidence>
<dbReference type="InterPro" id="IPR042208">
    <property type="entry name" value="D-ser_dehydrat-like_sf"/>
</dbReference>
<dbReference type="SUPFAM" id="SSF51419">
    <property type="entry name" value="PLP-binding barrel"/>
    <property type="match status" value="1"/>
</dbReference>
<evidence type="ECO:0000256" key="2">
    <source>
        <dbReference type="ARBA" id="ARBA00023239"/>
    </source>
</evidence>
<comment type="caution">
    <text evidence="4">The sequence shown here is derived from an EMBL/GenBank/DDBJ whole genome shotgun (WGS) entry which is preliminary data.</text>
</comment>
<comment type="similarity">
    <text evidence="1">Belongs to the DSD1 family.</text>
</comment>
<dbReference type="GO" id="GO:0036088">
    <property type="term" value="P:D-serine catabolic process"/>
    <property type="evidence" value="ECO:0007669"/>
    <property type="project" value="TreeGrafter"/>
</dbReference>
<organism evidence="4 5">
    <name type="scientific">candidate division KSB3 bacterium</name>
    <dbReference type="NCBI Taxonomy" id="2044937"/>
    <lineage>
        <taxon>Bacteria</taxon>
        <taxon>candidate division KSB3</taxon>
    </lineage>
</organism>
<dbReference type="SMART" id="SM01119">
    <property type="entry name" value="D-ser_dehydrat"/>
    <property type="match status" value="1"/>
</dbReference>
<evidence type="ECO:0000259" key="3">
    <source>
        <dbReference type="SMART" id="SM01119"/>
    </source>
</evidence>
<reference evidence="4 5" key="1">
    <citation type="submission" date="2017-10" db="EMBL/GenBank/DDBJ databases">
        <title>Novel microbial diversity and functional potential in the marine mammal oral microbiome.</title>
        <authorList>
            <person name="Dudek N.K."/>
            <person name="Sun C.L."/>
            <person name="Burstein D."/>
            <person name="Kantor R.S."/>
            <person name="Aliaga Goltsman D.S."/>
            <person name="Bik E.M."/>
            <person name="Thomas B.C."/>
            <person name="Banfield J.F."/>
            <person name="Relman D.A."/>
        </authorList>
    </citation>
    <scope>NUCLEOTIDE SEQUENCE [LARGE SCALE GENOMIC DNA]</scope>
    <source>
        <strain evidence="4">DOLZORAL124_49_17</strain>
    </source>
</reference>
<dbReference type="Pfam" id="PF01168">
    <property type="entry name" value="Ala_racemase_N"/>
    <property type="match status" value="1"/>
</dbReference>
<proteinExistence type="inferred from homology"/>
<dbReference type="Gene3D" id="3.20.20.10">
    <property type="entry name" value="Alanine racemase"/>
    <property type="match status" value="1"/>
</dbReference>
<dbReference type="InterPro" id="IPR029066">
    <property type="entry name" value="PLP-binding_barrel"/>
</dbReference>
<protein>
    <submittedName>
        <fullName evidence="4">Alanine racemase</fullName>
    </submittedName>
</protein>
<name>A0A2G6E351_9BACT</name>
<feature type="domain" description="D-serine dehydratase-like" evidence="3">
    <location>
        <begin position="251"/>
        <end position="362"/>
    </location>
</feature>